<dbReference type="InterPro" id="IPR058031">
    <property type="entry name" value="AAA_lid_NorR"/>
</dbReference>
<organism evidence="5 6">
    <name type="scientific">Pseudonocardia sediminis</name>
    <dbReference type="NCBI Taxonomy" id="1397368"/>
    <lineage>
        <taxon>Bacteria</taxon>
        <taxon>Bacillati</taxon>
        <taxon>Actinomycetota</taxon>
        <taxon>Actinomycetes</taxon>
        <taxon>Pseudonocardiales</taxon>
        <taxon>Pseudonocardiaceae</taxon>
        <taxon>Pseudonocardia</taxon>
    </lineage>
</organism>
<dbReference type="PROSITE" id="PS50045">
    <property type="entry name" value="SIGMA54_INTERACT_4"/>
    <property type="match status" value="1"/>
</dbReference>
<name>A0A4Q7UYF7_PSEST</name>
<keyword evidence="6" id="KW-1185">Reference proteome</keyword>
<evidence type="ECO:0000313" key="5">
    <source>
        <dbReference type="EMBL" id="RZT86845.1"/>
    </source>
</evidence>
<dbReference type="Gene3D" id="3.30.450.40">
    <property type="match status" value="1"/>
</dbReference>
<evidence type="ECO:0000313" key="6">
    <source>
        <dbReference type="Proteomes" id="UP000291591"/>
    </source>
</evidence>
<dbReference type="Pfam" id="PF25601">
    <property type="entry name" value="AAA_lid_14"/>
    <property type="match status" value="1"/>
</dbReference>
<evidence type="ECO:0000256" key="2">
    <source>
        <dbReference type="ARBA" id="ARBA00022840"/>
    </source>
</evidence>
<dbReference type="GO" id="GO:0006355">
    <property type="term" value="P:regulation of DNA-templated transcription"/>
    <property type="evidence" value="ECO:0007669"/>
    <property type="project" value="InterPro"/>
</dbReference>
<protein>
    <submittedName>
        <fullName evidence="5">Transcriptional regulator of acetoin/glycerol metabolism</fullName>
    </submittedName>
</protein>
<accession>A0A4Q7UYF7</accession>
<dbReference type="GO" id="GO:0005524">
    <property type="term" value="F:ATP binding"/>
    <property type="evidence" value="ECO:0007669"/>
    <property type="project" value="UniProtKB-KW"/>
</dbReference>
<proteinExistence type="predicted"/>
<feature type="domain" description="Sigma-54 factor interaction" evidence="4">
    <location>
        <begin position="409"/>
        <end position="469"/>
    </location>
</feature>
<evidence type="ECO:0000256" key="1">
    <source>
        <dbReference type="ARBA" id="ARBA00022741"/>
    </source>
</evidence>
<dbReference type="InterPro" id="IPR029016">
    <property type="entry name" value="GAF-like_dom_sf"/>
</dbReference>
<gene>
    <name evidence="5" type="ORF">EV383_3744</name>
</gene>
<comment type="caution">
    <text evidence="5">The sequence shown here is derived from an EMBL/GenBank/DDBJ whole genome shotgun (WGS) entry which is preliminary data.</text>
</comment>
<dbReference type="AlphaFoldDB" id="A0A4Q7UYF7"/>
<feature type="region of interest" description="Disordered" evidence="3">
    <location>
        <begin position="478"/>
        <end position="543"/>
    </location>
</feature>
<dbReference type="Gene3D" id="1.10.8.60">
    <property type="match status" value="1"/>
</dbReference>
<dbReference type="InterPro" id="IPR027417">
    <property type="entry name" value="P-loop_NTPase"/>
</dbReference>
<dbReference type="PANTHER" id="PTHR32071">
    <property type="entry name" value="TRANSCRIPTIONAL REGULATORY PROTEIN"/>
    <property type="match status" value="1"/>
</dbReference>
<evidence type="ECO:0000256" key="3">
    <source>
        <dbReference type="SAM" id="MobiDB-lite"/>
    </source>
</evidence>
<dbReference type="InterPro" id="IPR002078">
    <property type="entry name" value="Sigma_54_int"/>
</dbReference>
<dbReference type="Proteomes" id="UP000291591">
    <property type="component" value="Unassembled WGS sequence"/>
</dbReference>
<sequence>MTDGAPRSVDCLRPEIASSWRRSQMSGMGPESGGRFSVADVDRASRLAVAAAPVLDGLAEQLDEQSLCLMLADRDCRVVVQTSGDRRLRSALESGGVMVGSGVGEESAGTNGLGTAYELGRGVWINGDEHYLDALKPFSCFGHPIRHPLTRRIEGVLDITAAGGTANPLFGALIVRAAQDIEARLLDGAREVERRLFLAFQHATRQRSSPIAVLGGDTVLTNRSCLERLGTADPSVLNRLASEVLRAGTASGDLDLGAAGVVPARAERIAGTPDGVLLHLGPRRPPTPARTATAWVPTDRNVLVAGEPGTGRSTEAVRLAGEGPVVHLDAADALTGSDRAWSASLLDLTRAGTEVVVVDDVDLLDAGLCTVVGRAMARATRTRFVLTSGPTADLAPHVGRLVARCSQQVELAPLRDRRHDLYGLVRELVSRTGTGRELILTPGALQALGAQPWPGNLVELANVVRELTDLPTTRRIDVGDLPERYRSSGRRPGRGGRERAERVVGAGSAPSGSPSCTRSRPPGATSSGPPRSSASAARPSTGG</sequence>
<evidence type="ECO:0000259" key="4">
    <source>
        <dbReference type="PROSITE" id="PS50045"/>
    </source>
</evidence>
<dbReference type="EMBL" id="SHKL01000001">
    <property type="protein sequence ID" value="RZT86845.1"/>
    <property type="molecule type" value="Genomic_DNA"/>
</dbReference>
<reference evidence="5 6" key="1">
    <citation type="submission" date="2019-02" db="EMBL/GenBank/DDBJ databases">
        <title>Sequencing the genomes of 1000 actinobacteria strains.</title>
        <authorList>
            <person name="Klenk H.-P."/>
        </authorList>
    </citation>
    <scope>NUCLEOTIDE SEQUENCE [LARGE SCALE GENOMIC DNA]</scope>
    <source>
        <strain evidence="5 6">DSM 45779</strain>
    </source>
</reference>
<keyword evidence="1" id="KW-0547">Nucleotide-binding</keyword>
<dbReference type="SUPFAM" id="SSF52540">
    <property type="entry name" value="P-loop containing nucleoside triphosphate hydrolases"/>
    <property type="match status" value="1"/>
</dbReference>
<feature type="compositionally biased region" description="Low complexity" evidence="3">
    <location>
        <begin position="503"/>
        <end position="543"/>
    </location>
</feature>
<keyword evidence="2" id="KW-0067">ATP-binding</keyword>